<dbReference type="EMBL" id="RZIJ01000002">
    <property type="protein sequence ID" value="RUQ75220.1"/>
    <property type="molecule type" value="Genomic_DNA"/>
</dbReference>
<name>A0A433JE96_9PROT</name>
<dbReference type="Gene3D" id="3.40.50.300">
    <property type="entry name" value="P-loop containing nucleotide triphosphate hydrolases"/>
    <property type="match status" value="1"/>
</dbReference>
<evidence type="ECO:0000313" key="1">
    <source>
        <dbReference type="EMBL" id="RUQ75220.1"/>
    </source>
</evidence>
<dbReference type="RefSeq" id="WP_126995391.1">
    <property type="nucleotide sequence ID" value="NZ_JBNPXW010000002.1"/>
</dbReference>
<dbReference type="SUPFAM" id="SSF52540">
    <property type="entry name" value="P-loop containing nucleoside triphosphate hydrolases"/>
    <property type="match status" value="1"/>
</dbReference>
<dbReference type="AlphaFoldDB" id="A0A433JE96"/>
<proteinExistence type="predicted"/>
<sequence>MVIDIPQIVLLLFIEREYLGFCMLPPLIISHIPKTGGTSLGNLVRELSPDVSLVYEGQLQLGNPNLDFILNFRATLLPSVVMGHFSHGIHRLLGIPPRYVTVLREPLKRIVSLYRHQQRLENSSFAEILRSGATLRDFVASGITEMTNNHMCRVIAGIAPETGKINEDWLLGLALHNLKHHYVAVGVQEDLPAVTARIGNMLNWPAYVIPTDNMSNNPEPEIDPATHAVLVADNALDMQLYDHVRKHTASYLDC</sequence>
<gene>
    <name evidence="1" type="ORF">EJ913_05065</name>
</gene>
<evidence type="ECO:0008006" key="3">
    <source>
        <dbReference type="Google" id="ProtNLM"/>
    </source>
</evidence>
<dbReference type="InterPro" id="IPR027417">
    <property type="entry name" value="P-loop_NTPase"/>
</dbReference>
<dbReference type="InterPro" id="IPR053259">
    <property type="entry name" value="Golvesin-related_Golgi"/>
</dbReference>
<dbReference type="Proteomes" id="UP000280346">
    <property type="component" value="Unassembled WGS sequence"/>
</dbReference>
<dbReference type="OrthoDB" id="7366995at2"/>
<comment type="caution">
    <text evidence="1">The sequence shown here is derived from an EMBL/GenBank/DDBJ whole genome shotgun (WGS) entry which is preliminary data.</text>
</comment>
<accession>A0A433JE96</accession>
<evidence type="ECO:0000313" key="2">
    <source>
        <dbReference type="Proteomes" id="UP000280346"/>
    </source>
</evidence>
<keyword evidence="2" id="KW-1185">Reference proteome</keyword>
<dbReference type="PANTHER" id="PTHR32301:SF6">
    <property type="entry name" value="GOLVESIN-RELATED"/>
    <property type="match status" value="1"/>
</dbReference>
<reference evidence="1 2" key="1">
    <citation type="submission" date="2018-12" db="EMBL/GenBank/DDBJ databases">
        <authorList>
            <person name="Yang Y."/>
        </authorList>
    </citation>
    <scope>NUCLEOTIDE SEQUENCE [LARGE SCALE GENOMIC DNA]</scope>
    <source>
        <strain evidence="1 2">GSF71</strain>
    </source>
</reference>
<dbReference type="PANTHER" id="PTHR32301">
    <property type="entry name" value="COUNTIN RECEPTOR CNR3-RELATED"/>
    <property type="match status" value="1"/>
</dbReference>
<protein>
    <recommendedName>
        <fullName evidence="3">Sulfotransferase family protein</fullName>
    </recommendedName>
</protein>
<organism evidence="1 2">
    <name type="scientific">Azospirillum doebereinerae</name>
    <dbReference type="NCBI Taxonomy" id="92933"/>
    <lineage>
        <taxon>Bacteria</taxon>
        <taxon>Pseudomonadati</taxon>
        <taxon>Pseudomonadota</taxon>
        <taxon>Alphaproteobacteria</taxon>
        <taxon>Rhodospirillales</taxon>
        <taxon>Azospirillaceae</taxon>
        <taxon>Azospirillum</taxon>
    </lineage>
</organism>